<evidence type="ECO:0000256" key="2">
    <source>
        <dbReference type="ARBA" id="ARBA00023163"/>
    </source>
</evidence>
<dbReference type="GeneID" id="63847682"/>
<comment type="caution">
    <text evidence="5">The sequence shown here is derived from an EMBL/GenBank/DDBJ whole genome shotgun (WGS) entry which is preliminary data.</text>
</comment>
<evidence type="ECO:0000256" key="1">
    <source>
        <dbReference type="ARBA" id="ARBA00004123"/>
    </source>
</evidence>
<dbReference type="GO" id="GO:0000127">
    <property type="term" value="C:transcription factor TFIIIC complex"/>
    <property type="evidence" value="ECO:0007669"/>
    <property type="project" value="TreeGrafter"/>
</dbReference>
<evidence type="ECO:0000313" key="6">
    <source>
        <dbReference type="Proteomes" id="UP000800039"/>
    </source>
</evidence>
<dbReference type="SUPFAM" id="SSF50978">
    <property type="entry name" value="WD40 repeat-like"/>
    <property type="match status" value="1"/>
</dbReference>
<evidence type="ECO:0000313" key="5">
    <source>
        <dbReference type="EMBL" id="KAF1841978.1"/>
    </source>
</evidence>
<dbReference type="InterPro" id="IPR052416">
    <property type="entry name" value="GTF3C_component"/>
</dbReference>
<dbReference type="AlphaFoldDB" id="A0A9P4GA43"/>
<proteinExistence type="predicted"/>
<comment type="subcellular location">
    <subcellularLocation>
        <location evidence="1">Nucleus</location>
    </subcellularLocation>
</comment>
<sequence>MQSVQHSMSEEQPRRRSRGTQPQSYRFEDEYSFLDEDGSGPSGTQTPNFQEDPQDDGDDFMPDVQEEEQEEEVDDDVDEGEDDDDEEDEEDSDEEFNPPRKHSARDISVMEVDSIQEPSTPNSKGRKKFTDDVRSPIAFSKGGGVKVPTVDNDRLRTRGIADFSKIGGQEIRLKHLFGPGSEALKPVLATRDYWYKQETLPLRQSGGLKRSFFESQDARERENRVTRKWFADTGKAAFAIGQKSRKLNAEEGQSYLASARPNSLNILSGIVDEPHLTSLKKGSFVSVAEPFKESKDRPGWLFNLGARIQEAQWAANEESSTQYLAVAVEQEPTGRQSKPMENPKAPAFTATHSYPASIQIWSFEATKDGELDIAKEPRLESVICTDWGAPKHFRWCPIQATDGSGLSFNDTTVHVGLLAAIWSDARVRILNVCIPKSDVNTTKPLYLHYSRAAFDISLPMTIPTCLHWLSGTSLAVGTAAGTVAIWTLTQPGTFASVETNRSSPKPWFYQHLADTYILTISSGWPSQPQFLSISIADGFARLFDLRSPNADYTASIRGRTLCVTQAWHEQTQSFAMPDEHYILKHNPVRRYYHNLYSMRSESSITRIATSPVHPGVLVGGVDGAVEVSNPVGRITNYKVIPWQQKWFVHEWRRPVEQLVLPTATPEEDDAMVQDAPVEELSSSATHDENGMVPSGFTSPNVSQSVLSQPLVRITEGYKATQPGIQHSIMSKKPTNPEIGKGITVFEEPSAITALAWNPNLKFGTWAVAGMGSGLLRVEDVGV</sequence>
<dbReference type="Proteomes" id="UP000800039">
    <property type="component" value="Unassembled WGS sequence"/>
</dbReference>
<evidence type="ECO:0008006" key="7">
    <source>
        <dbReference type="Google" id="ProtNLM"/>
    </source>
</evidence>
<dbReference type="OrthoDB" id="4703at2759"/>
<dbReference type="InterPro" id="IPR015943">
    <property type="entry name" value="WD40/YVTN_repeat-like_dom_sf"/>
</dbReference>
<dbReference type="GO" id="GO:0005634">
    <property type="term" value="C:nucleus"/>
    <property type="evidence" value="ECO:0007669"/>
    <property type="project" value="UniProtKB-SubCell"/>
</dbReference>
<keyword evidence="2" id="KW-0804">Transcription</keyword>
<organism evidence="5 6">
    <name type="scientific">Cucurbitaria berberidis CBS 394.84</name>
    <dbReference type="NCBI Taxonomy" id="1168544"/>
    <lineage>
        <taxon>Eukaryota</taxon>
        <taxon>Fungi</taxon>
        <taxon>Dikarya</taxon>
        <taxon>Ascomycota</taxon>
        <taxon>Pezizomycotina</taxon>
        <taxon>Dothideomycetes</taxon>
        <taxon>Pleosporomycetidae</taxon>
        <taxon>Pleosporales</taxon>
        <taxon>Pleosporineae</taxon>
        <taxon>Cucurbitariaceae</taxon>
        <taxon>Cucurbitaria</taxon>
    </lineage>
</organism>
<feature type="compositionally biased region" description="Acidic residues" evidence="4">
    <location>
        <begin position="52"/>
        <end position="96"/>
    </location>
</feature>
<protein>
    <recommendedName>
        <fullName evidence="7">Transcription factor TFIIIC complex subunit Tfc6</fullName>
    </recommendedName>
</protein>
<keyword evidence="6" id="KW-1185">Reference proteome</keyword>
<dbReference type="EMBL" id="ML976618">
    <property type="protein sequence ID" value="KAF1841978.1"/>
    <property type="molecule type" value="Genomic_DNA"/>
</dbReference>
<dbReference type="RefSeq" id="XP_040784541.1">
    <property type="nucleotide sequence ID" value="XM_040930430.1"/>
</dbReference>
<keyword evidence="3" id="KW-0539">Nucleus</keyword>
<name>A0A9P4GA43_9PLEO</name>
<accession>A0A9P4GA43</accession>
<dbReference type="PANTHER" id="PTHR15052">
    <property type="entry name" value="RNA POLYMERASE III TRANSCRIPTION INITIATION FACTOR COMPLEX SUBUNIT"/>
    <property type="match status" value="1"/>
</dbReference>
<reference evidence="5" key="1">
    <citation type="submission" date="2020-01" db="EMBL/GenBank/DDBJ databases">
        <authorList>
            <consortium name="DOE Joint Genome Institute"/>
            <person name="Haridas S."/>
            <person name="Albert R."/>
            <person name="Binder M."/>
            <person name="Bloem J."/>
            <person name="Labutti K."/>
            <person name="Salamov A."/>
            <person name="Andreopoulos B."/>
            <person name="Baker S.E."/>
            <person name="Barry K."/>
            <person name="Bills G."/>
            <person name="Bluhm B.H."/>
            <person name="Cannon C."/>
            <person name="Castanera R."/>
            <person name="Culley D.E."/>
            <person name="Daum C."/>
            <person name="Ezra D."/>
            <person name="Gonzalez J.B."/>
            <person name="Henrissat B."/>
            <person name="Kuo A."/>
            <person name="Liang C."/>
            <person name="Lipzen A."/>
            <person name="Lutzoni F."/>
            <person name="Magnuson J."/>
            <person name="Mondo S."/>
            <person name="Nolan M."/>
            <person name="Ohm R."/>
            <person name="Pangilinan J."/>
            <person name="Park H.-J."/>
            <person name="Ramirez L."/>
            <person name="Alfaro M."/>
            <person name="Sun H."/>
            <person name="Tritt A."/>
            <person name="Yoshinaga Y."/>
            <person name="Zwiers L.-H."/>
            <person name="Turgeon B.G."/>
            <person name="Goodwin S.B."/>
            <person name="Spatafora J.W."/>
            <person name="Crous P.W."/>
            <person name="Grigoriev I.V."/>
        </authorList>
    </citation>
    <scope>NUCLEOTIDE SEQUENCE</scope>
    <source>
        <strain evidence="5">CBS 394.84</strain>
    </source>
</reference>
<evidence type="ECO:0000256" key="3">
    <source>
        <dbReference type="ARBA" id="ARBA00023242"/>
    </source>
</evidence>
<dbReference type="InterPro" id="IPR036322">
    <property type="entry name" value="WD40_repeat_dom_sf"/>
</dbReference>
<gene>
    <name evidence="5" type="ORF">K460DRAFT_319597</name>
</gene>
<feature type="region of interest" description="Disordered" evidence="4">
    <location>
        <begin position="1"/>
        <end position="135"/>
    </location>
</feature>
<dbReference type="Gene3D" id="2.130.10.10">
    <property type="entry name" value="YVTN repeat-like/Quinoprotein amine dehydrogenase"/>
    <property type="match status" value="1"/>
</dbReference>
<dbReference type="GO" id="GO:0006383">
    <property type="term" value="P:transcription by RNA polymerase III"/>
    <property type="evidence" value="ECO:0007669"/>
    <property type="project" value="TreeGrafter"/>
</dbReference>
<dbReference type="PANTHER" id="PTHR15052:SF2">
    <property type="entry name" value="GENERAL TRANSCRIPTION FACTOR 3C POLYPEPTIDE 2"/>
    <property type="match status" value="1"/>
</dbReference>
<evidence type="ECO:0000256" key="4">
    <source>
        <dbReference type="SAM" id="MobiDB-lite"/>
    </source>
</evidence>